<dbReference type="InterPro" id="IPR043472">
    <property type="entry name" value="Macro_dom-like"/>
</dbReference>
<comment type="caution">
    <text evidence="2">The sequence shown here is derived from an EMBL/GenBank/DDBJ whole genome shotgun (WGS) entry which is preliminary data.</text>
</comment>
<gene>
    <name evidence="2" type="ORF">C7438_0081</name>
</gene>
<dbReference type="Pfam" id="PF01661">
    <property type="entry name" value="Macro"/>
    <property type="match status" value="1"/>
</dbReference>
<organism evidence="2 3">
    <name type="scientific">Brockia lithotrophica</name>
    <dbReference type="NCBI Taxonomy" id="933949"/>
    <lineage>
        <taxon>Bacteria</taxon>
        <taxon>Bacillati</taxon>
        <taxon>Bacillota</taxon>
        <taxon>Bacilli</taxon>
        <taxon>Bacillales</taxon>
        <taxon>Bacillales Family X. Incertae Sedis</taxon>
        <taxon>Brockia</taxon>
    </lineage>
</organism>
<dbReference type="Gene3D" id="3.40.220.10">
    <property type="entry name" value="Leucine Aminopeptidase, subunit E, domain 1"/>
    <property type="match status" value="1"/>
</dbReference>
<proteinExistence type="predicted"/>
<dbReference type="RefSeq" id="WP_121443388.1">
    <property type="nucleotide sequence ID" value="NZ_RBIJ01000001.1"/>
</dbReference>
<name>A0A660L4V3_9BACL</name>
<dbReference type="Proteomes" id="UP000267019">
    <property type="component" value="Unassembled WGS sequence"/>
</dbReference>
<dbReference type="AlphaFoldDB" id="A0A660L4V3"/>
<accession>A0A660L4V3</accession>
<sequence>MYTLGKLTLEVRHGTIVEVPADAWAVPLPEDLTRDLSGVAAAVAEAWGGTERFREATSAAARALSDDLPRAHQAFFLARDPGAGGGTALPEELRGVIGMFPPACDGAWDSKLGEKLYKGYMAVLRVAEDEGLTSLAIPALGAGGCRCPFDASVATFARAAMDVSVAVKHVRRLIFVARDEFRHADVDRMLRDFIEVDIFFTED</sequence>
<protein>
    <submittedName>
        <fullName evidence="2">O-acetyl-ADP-ribose deacetylase (Regulator of RNase III)</fullName>
    </submittedName>
</protein>
<dbReference type="SMART" id="SM00506">
    <property type="entry name" value="A1pp"/>
    <property type="match status" value="1"/>
</dbReference>
<keyword evidence="3" id="KW-1185">Reference proteome</keyword>
<evidence type="ECO:0000313" key="3">
    <source>
        <dbReference type="Proteomes" id="UP000267019"/>
    </source>
</evidence>
<dbReference type="PROSITE" id="PS51154">
    <property type="entry name" value="MACRO"/>
    <property type="match status" value="1"/>
</dbReference>
<feature type="domain" description="Macro" evidence="1">
    <location>
        <begin position="1"/>
        <end position="194"/>
    </location>
</feature>
<reference evidence="2 3" key="1">
    <citation type="submission" date="2018-10" db="EMBL/GenBank/DDBJ databases">
        <title>Genomic Encyclopedia of Type Strains, Phase IV (KMG-IV): sequencing the most valuable type-strain genomes for metagenomic binning, comparative biology and taxonomic classification.</title>
        <authorList>
            <person name="Goeker M."/>
        </authorList>
    </citation>
    <scope>NUCLEOTIDE SEQUENCE [LARGE SCALE GENOMIC DNA]</scope>
    <source>
        <strain evidence="2 3">DSM 22653</strain>
    </source>
</reference>
<dbReference type="EMBL" id="RBIJ01000001">
    <property type="protein sequence ID" value="RKQ88448.1"/>
    <property type="molecule type" value="Genomic_DNA"/>
</dbReference>
<dbReference type="SUPFAM" id="SSF52949">
    <property type="entry name" value="Macro domain-like"/>
    <property type="match status" value="1"/>
</dbReference>
<dbReference type="InterPro" id="IPR002589">
    <property type="entry name" value="Macro_dom"/>
</dbReference>
<evidence type="ECO:0000313" key="2">
    <source>
        <dbReference type="EMBL" id="RKQ88448.1"/>
    </source>
</evidence>
<evidence type="ECO:0000259" key="1">
    <source>
        <dbReference type="PROSITE" id="PS51154"/>
    </source>
</evidence>